<evidence type="ECO:0000256" key="2">
    <source>
        <dbReference type="SAM" id="Phobius"/>
    </source>
</evidence>
<proteinExistence type="inferred from homology"/>
<keyword evidence="4" id="KW-1185">Reference proteome</keyword>
<comment type="subcellular location">
    <subcellularLocation>
        <location evidence="1">Cell membrane</location>
        <topology evidence="1">Multi-pass membrane protein</topology>
    </subcellularLocation>
</comment>
<organism evidence="3">
    <name type="scientific">Tepidanaerobacter syntrophicus</name>
    <dbReference type="NCBI Taxonomy" id="224999"/>
    <lineage>
        <taxon>Bacteria</taxon>
        <taxon>Bacillati</taxon>
        <taxon>Bacillota</taxon>
        <taxon>Clostridia</taxon>
        <taxon>Thermosediminibacterales</taxon>
        <taxon>Tepidanaerobacteraceae</taxon>
        <taxon>Tepidanaerobacter</taxon>
    </lineage>
</organism>
<keyword evidence="2" id="KW-1133">Transmembrane helix</keyword>
<dbReference type="InterPro" id="IPR009709">
    <property type="entry name" value="DUF1290"/>
</dbReference>
<dbReference type="PIRSF" id="PIRSF018579">
    <property type="entry name" value="Sbp"/>
    <property type="match status" value="1"/>
</dbReference>
<evidence type="ECO:0000313" key="4">
    <source>
        <dbReference type="Proteomes" id="UP000062160"/>
    </source>
</evidence>
<dbReference type="AlphaFoldDB" id="A0A0U9HR30"/>
<dbReference type="OrthoDB" id="9812056at2"/>
<accession>A0A0U9HR30</accession>
<dbReference type="RefSeq" id="WP_059032914.1">
    <property type="nucleotide sequence ID" value="NZ_BSDN01000001.1"/>
</dbReference>
<keyword evidence="1" id="KW-1003">Cell membrane</keyword>
<dbReference type="EMBL" id="DF977002">
    <property type="protein sequence ID" value="GAQ25495.1"/>
    <property type="molecule type" value="Genomic_DNA"/>
</dbReference>
<comment type="similarity">
    <text evidence="1">Belongs to the sbp family.</text>
</comment>
<dbReference type="STRING" id="224999.GCA_001485475_01524"/>
<sequence>MIYPIAGLILGLVVGFYLPISVPVVYAPYVSISILAALDSVLGGIRAMEEGNFDTLIFVSGFFINTLMAGFLAYFGDRLGIQLYLAAIFAFGVRIFQNLAIIRRNMIQKLVSKRSEKEEENSAS</sequence>
<feature type="transmembrane region" description="Helical" evidence="2">
    <location>
        <begin position="81"/>
        <end position="102"/>
    </location>
</feature>
<reference evidence="3" key="1">
    <citation type="journal article" date="2016" name="Genome Announc.">
        <title>Draft Genome Sequence of the Syntrophic Lactate-Degrading Bacterium Tepidanaerobacter syntrophicus JLT.</title>
        <authorList>
            <person name="Matsuura N."/>
            <person name="Ohashi A."/>
            <person name="Tourlousse D.M."/>
            <person name="Sekiguchi Y."/>
        </authorList>
    </citation>
    <scope>NUCLEOTIDE SEQUENCE [LARGE SCALE GENOMIC DNA]</scope>
    <source>
        <strain evidence="3">JL</strain>
    </source>
</reference>
<keyword evidence="1 2" id="KW-0472">Membrane</keyword>
<protein>
    <submittedName>
        <fullName evidence="3">Small basic protein</fullName>
    </submittedName>
</protein>
<name>A0A0U9HR30_9FIRM</name>
<dbReference type="GO" id="GO:0005886">
    <property type="term" value="C:plasma membrane"/>
    <property type="evidence" value="ECO:0007669"/>
    <property type="project" value="UniProtKB-SubCell"/>
</dbReference>
<feature type="transmembrane region" description="Helical" evidence="2">
    <location>
        <begin position="56"/>
        <end position="75"/>
    </location>
</feature>
<dbReference type="Proteomes" id="UP000062160">
    <property type="component" value="Unassembled WGS sequence"/>
</dbReference>
<gene>
    <name evidence="3" type="ORF">TSYNT_820</name>
</gene>
<evidence type="ECO:0000256" key="1">
    <source>
        <dbReference type="PIRNR" id="PIRNR018579"/>
    </source>
</evidence>
<dbReference type="Pfam" id="PF06947">
    <property type="entry name" value="DUF1290"/>
    <property type="match status" value="1"/>
</dbReference>
<evidence type="ECO:0000313" key="3">
    <source>
        <dbReference type="EMBL" id="GAQ25495.1"/>
    </source>
</evidence>
<keyword evidence="1 2" id="KW-0812">Transmembrane</keyword>
<feature type="transmembrane region" description="Helical" evidence="2">
    <location>
        <begin position="5"/>
        <end position="20"/>
    </location>
</feature>